<evidence type="ECO:0000313" key="1">
    <source>
        <dbReference type="EMBL" id="AHH11897.1"/>
    </source>
</evidence>
<dbReference type="HOGENOM" id="CLU_186627_0_0_12"/>
<geneLocation type="plasmid" evidence="1">
    <name>unnamed</name>
</geneLocation>
<name>W5SYK3_9SPIR</name>
<gene>
    <name evidence="1" type="ORF">BCO_0120001</name>
</gene>
<accession>W5SYK3</accession>
<sequence length="92" mass="10950">MHYIVKKDHYNQVLKYSDKINSEFVKSMKREMSWINYNEDSLAYLIGQALLSRNVKSLPCQGGLYDQNYWFVLVFSELNLYIKKLESESVDK</sequence>
<dbReference type="AlphaFoldDB" id="W5SYK3"/>
<protein>
    <submittedName>
        <fullName evidence="1">Uncharacterized protein</fullName>
    </submittedName>
</protein>
<proteinExistence type="predicted"/>
<dbReference type="EMBL" id="CP005789">
    <property type="protein sequence ID" value="AHH11897.1"/>
    <property type="molecule type" value="Genomic_DNA"/>
</dbReference>
<organism evidence="1">
    <name type="scientific">Borrelia coriaceae ATCC 43381</name>
    <dbReference type="NCBI Taxonomy" id="1408429"/>
    <lineage>
        <taxon>Bacteria</taxon>
        <taxon>Pseudomonadati</taxon>
        <taxon>Spirochaetota</taxon>
        <taxon>Spirochaetia</taxon>
        <taxon>Spirochaetales</taxon>
        <taxon>Borreliaceae</taxon>
        <taxon>Borrelia</taxon>
    </lineage>
</organism>
<keyword evidence="1" id="KW-0614">Plasmid</keyword>
<reference evidence="1" key="1">
    <citation type="submission" date="2013-04" db="EMBL/GenBank/DDBJ databases">
        <title>Comparative Genomics of Relapsing Fever Spirochetes.</title>
        <authorList>
            <person name="Schwan T.G."/>
            <person name="Raffel S.J."/>
            <person name="Porcella S.F."/>
            <person name="Martens C.A."/>
            <person name="Bruno D.P."/>
            <person name="Ricklefs S.M."/>
            <person name="Barbian K.B."/>
        </authorList>
    </citation>
    <scope>NUCLEOTIDE SEQUENCE</scope>
    <source>
        <strain evidence="1">Co53</strain>
        <plasmid evidence="1">unnamed</plasmid>
    </source>
</reference>